<dbReference type="AlphaFoldDB" id="A0A844QR82"/>
<reference evidence="1 2" key="1">
    <citation type="submission" date="2019-12" db="EMBL/GenBank/DDBJ databases">
        <title>Nitratireductor arenosus sp. nov., Isolated from sea sand, Jeju island, South Korea.</title>
        <authorList>
            <person name="Kim W."/>
        </authorList>
    </citation>
    <scope>NUCLEOTIDE SEQUENCE [LARGE SCALE GENOMIC DNA]</scope>
    <source>
        <strain evidence="1 2">CAU 1489</strain>
    </source>
</reference>
<evidence type="ECO:0000313" key="2">
    <source>
        <dbReference type="Proteomes" id="UP000463224"/>
    </source>
</evidence>
<comment type="caution">
    <text evidence="1">The sequence shown here is derived from an EMBL/GenBank/DDBJ whole genome shotgun (WGS) entry which is preliminary data.</text>
</comment>
<dbReference type="RefSeq" id="WP_156715957.1">
    <property type="nucleotide sequence ID" value="NZ_WPHG01000010.1"/>
</dbReference>
<proteinExistence type="predicted"/>
<keyword evidence="2" id="KW-1185">Reference proteome</keyword>
<sequence length="108" mass="11905">MARNEFTTAMDTAIDALRAEQANLYPVRMAFLEAQAESAHAYCDSVERIVAIVARLLTETTTFAAALGDREISKDETLLIKEALEEIIVADILSDAREWADEAVMEVA</sequence>
<evidence type="ECO:0000313" key="1">
    <source>
        <dbReference type="EMBL" id="MVB00090.1"/>
    </source>
</evidence>
<dbReference type="Proteomes" id="UP000463224">
    <property type="component" value="Unassembled WGS sequence"/>
</dbReference>
<dbReference type="EMBL" id="WPHG01000010">
    <property type="protein sequence ID" value="MVB00090.1"/>
    <property type="molecule type" value="Genomic_DNA"/>
</dbReference>
<organism evidence="1 2">
    <name type="scientific">Nitratireductor arenosus</name>
    <dbReference type="NCBI Taxonomy" id="2682096"/>
    <lineage>
        <taxon>Bacteria</taxon>
        <taxon>Pseudomonadati</taxon>
        <taxon>Pseudomonadota</taxon>
        <taxon>Alphaproteobacteria</taxon>
        <taxon>Hyphomicrobiales</taxon>
        <taxon>Phyllobacteriaceae</taxon>
        <taxon>Nitratireductor</taxon>
    </lineage>
</organism>
<gene>
    <name evidence="1" type="ORF">GN330_22855</name>
</gene>
<accession>A0A844QR82</accession>
<name>A0A844QR82_9HYPH</name>
<protein>
    <submittedName>
        <fullName evidence="1">Uncharacterized protein</fullName>
    </submittedName>
</protein>